<dbReference type="AlphaFoldDB" id="A0A495V7K5"/>
<dbReference type="Pfam" id="PF19935">
    <property type="entry name" value="DUF6398"/>
    <property type="match status" value="1"/>
</dbReference>
<reference evidence="2 3" key="1">
    <citation type="submission" date="2018-10" db="EMBL/GenBank/DDBJ databases">
        <title>Genomic Encyclopedia of Archaeal and Bacterial Type Strains, Phase II (KMG-II): from individual species to whole genera.</title>
        <authorList>
            <person name="Goeker M."/>
        </authorList>
    </citation>
    <scope>NUCLEOTIDE SEQUENCE [LARGE SCALE GENOMIC DNA]</scope>
    <source>
        <strain evidence="2 3">DSM 235</strain>
    </source>
</reference>
<evidence type="ECO:0000313" key="2">
    <source>
        <dbReference type="EMBL" id="RKT45299.1"/>
    </source>
</evidence>
<dbReference type="EMBL" id="RBXL01000001">
    <property type="protein sequence ID" value="RKT45299.1"/>
    <property type="molecule type" value="Genomic_DNA"/>
</dbReference>
<feature type="domain" description="DUF6398" evidence="1">
    <location>
        <begin position="20"/>
        <end position="124"/>
    </location>
</feature>
<evidence type="ECO:0000313" key="3">
    <source>
        <dbReference type="Proteomes" id="UP000274556"/>
    </source>
</evidence>
<protein>
    <recommendedName>
        <fullName evidence="1">DUF6398 domain-containing protein</fullName>
    </recommendedName>
</protein>
<comment type="caution">
    <text evidence="2">The sequence shown here is derived from an EMBL/GenBank/DDBJ whole genome shotgun (WGS) entry which is preliminary data.</text>
</comment>
<dbReference type="InterPro" id="IPR045651">
    <property type="entry name" value="DUF6398"/>
</dbReference>
<organism evidence="2 3">
    <name type="scientific">Thiocapsa rosea</name>
    <dbReference type="NCBI Taxonomy" id="69360"/>
    <lineage>
        <taxon>Bacteria</taxon>
        <taxon>Pseudomonadati</taxon>
        <taxon>Pseudomonadota</taxon>
        <taxon>Gammaproteobacteria</taxon>
        <taxon>Chromatiales</taxon>
        <taxon>Chromatiaceae</taxon>
        <taxon>Thiocapsa</taxon>
    </lineage>
</organism>
<dbReference type="OrthoDB" id="6399948at2"/>
<evidence type="ECO:0000259" key="1">
    <source>
        <dbReference type="Pfam" id="PF19935"/>
    </source>
</evidence>
<dbReference type="RefSeq" id="WP_120797599.1">
    <property type="nucleotide sequence ID" value="NZ_RBXL01000001.1"/>
</dbReference>
<accession>A0A495V7K5</accession>
<gene>
    <name evidence="2" type="ORF">BDD21_2735</name>
</gene>
<proteinExistence type="predicted"/>
<name>A0A495V7K5_9GAMM</name>
<sequence>MTGQQTERVPTALQGQYDAITALTDPFCEAHLNTEYRDLCRRMVAKLCRKRPSPLATGKPSTWACGVVYSAGRVNFLFDKSQTPTMTAEELCSPFGVSKSTGSAKSTAILKWLNSHQGDPNWTLPSRIGDNPLAWMIQVKGFILDARTAPREIQEEAFRLGLIPYLP</sequence>
<keyword evidence="3" id="KW-1185">Reference proteome</keyword>
<dbReference type="Proteomes" id="UP000274556">
    <property type="component" value="Unassembled WGS sequence"/>
</dbReference>